<reference evidence="3 4" key="1">
    <citation type="submission" date="2019-09" db="EMBL/GenBank/DDBJ databases">
        <title>Genomes of family Cryomorphaceae.</title>
        <authorList>
            <person name="Bowman J.P."/>
        </authorList>
    </citation>
    <scope>NUCLEOTIDE SEQUENCE [LARGE SCALE GENOMIC DNA]</scope>
    <source>
        <strain evidence="3 4">LMG 25704</strain>
    </source>
</reference>
<keyword evidence="4" id="KW-1185">Reference proteome</keyword>
<dbReference type="Gene3D" id="3.40.30.10">
    <property type="entry name" value="Glutaredoxin"/>
    <property type="match status" value="1"/>
</dbReference>
<dbReference type="Pfam" id="PF03960">
    <property type="entry name" value="ArsC"/>
    <property type="match status" value="1"/>
</dbReference>
<evidence type="ECO:0000256" key="2">
    <source>
        <dbReference type="PROSITE-ProRule" id="PRU01282"/>
    </source>
</evidence>
<comment type="caution">
    <text evidence="3">The sequence shown here is derived from an EMBL/GenBank/DDBJ whole genome shotgun (WGS) entry which is preliminary data.</text>
</comment>
<dbReference type="EMBL" id="WBVO01000008">
    <property type="protein sequence ID" value="KAB2808635.1"/>
    <property type="molecule type" value="Genomic_DNA"/>
</dbReference>
<dbReference type="SUPFAM" id="SSF52833">
    <property type="entry name" value="Thioredoxin-like"/>
    <property type="match status" value="1"/>
</dbReference>
<evidence type="ECO:0008006" key="5">
    <source>
        <dbReference type="Google" id="ProtNLM"/>
    </source>
</evidence>
<dbReference type="PROSITE" id="PS51353">
    <property type="entry name" value="ARSC"/>
    <property type="match status" value="1"/>
</dbReference>
<dbReference type="RefSeq" id="WP_151667730.1">
    <property type="nucleotide sequence ID" value="NZ_WBVO01000008.1"/>
</dbReference>
<dbReference type="PANTHER" id="PTHR30041">
    <property type="entry name" value="ARSENATE REDUCTASE"/>
    <property type="match status" value="1"/>
</dbReference>
<accession>A0A6N6RGN1</accession>
<evidence type="ECO:0000256" key="1">
    <source>
        <dbReference type="ARBA" id="ARBA00007198"/>
    </source>
</evidence>
<name>A0A6N6RGN1_9FLAO</name>
<organism evidence="3 4">
    <name type="scientific">Phaeocystidibacter luteus</name>
    <dbReference type="NCBI Taxonomy" id="911197"/>
    <lineage>
        <taxon>Bacteria</taxon>
        <taxon>Pseudomonadati</taxon>
        <taxon>Bacteroidota</taxon>
        <taxon>Flavobacteriia</taxon>
        <taxon>Flavobacteriales</taxon>
        <taxon>Phaeocystidibacteraceae</taxon>
        <taxon>Phaeocystidibacter</taxon>
    </lineage>
</organism>
<proteinExistence type="inferred from homology"/>
<gene>
    <name evidence="3" type="ORF">F8C67_10135</name>
</gene>
<dbReference type="OrthoDB" id="1120494at2"/>
<evidence type="ECO:0000313" key="3">
    <source>
        <dbReference type="EMBL" id="KAB2808635.1"/>
    </source>
</evidence>
<dbReference type="PANTHER" id="PTHR30041:SF8">
    <property type="entry name" value="PROTEIN YFFB"/>
    <property type="match status" value="1"/>
</dbReference>
<evidence type="ECO:0000313" key="4">
    <source>
        <dbReference type="Proteomes" id="UP000468650"/>
    </source>
</evidence>
<dbReference type="AlphaFoldDB" id="A0A6N6RGN1"/>
<comment type="similarity">
    <text evidence="1 2">Belongs to the ArsC family.</text>
</comment>
<dbReference type="InterPro" id="IPR006660">
    <property type="entry name" value="Arsenate_reductase-like"/>
</dbReference>
<dbReference type="InterPro" id="IPR036249">
    <property type="entry name" value="Thioredoxin-like_sf"/>
</dbReference>
<sequence>MKKVIFHLPSCSTCQRLLKEWNTEGAELRDIRNEPITEEEIDEMASLAGSYEALFSRRAMKYRSMGLNEMELSERDYKKYILQEDTFLKRPVVLVGNQIFIGSAKKDVTAASEALG</sequence>
<protein>
    <recommendedName>
        <fullName evidence="5">Arsenate reductase</fullName>
    </recommendedName>
</protein>
<dbReference type="Proteomes" id="UP000468650">
    <property type="component" value="Unassembled WGS sequence"/>
</dbReference>